<dbReference type="InterPro" id="IPR009081">
    <property type="entry name" value="PP-bd_ACP"/>
</dbReference>
<feature type="domain" description="Carrier" evidence="3">
    <location>
        <begin position="97"/>
        <end position="172"/>
    </location>
</feature>
<dbReference type="Proteomes" id="UP000294225">
    <property type="component" value="Unassembled WGS sequence"/>
</dbReference>
<dbReference type="SUPFAM" id="SSF47336">
    <property type="entry name" value="ACP-like"/>
    <property type="match status" value="1"/>
</dbReference>
<dbReference type="PROSITE" id="PS00012">
    <property type="entry name" value="PHOSPHOPANTETHEINE"/>
    <property type="match status" value="1"/>
</dbReference>
<dbReference type="Gene3D" id="1.10.1200.10">
    <property type="entry name" value="ACP-like"/>
    <property type="match status" value="1"/>
</dbReference>
<gene>
    <name evidence="4" type="ORF">E0H92_26980</name>
</gene>
<keyword evidence="1" id="KW-0596">Phosphopantetheine</keyword>
<protein>
    <recommendedName>
        <fullName evidence="3">Carrier domain-containing protein</fullName>
    </recommendedName>
</protein>
<dbReference type="PROSITE" id="PS50075">
    <property type="entry name" value="CARRIER"/>
    <property type="match status" value="1"/>
</dbReference>
<accession>A0A4R0IU76</accession>
<dbReference type="RefSeq" id="WP_131498126.1">
    <property type="nucleotide sequence ID" value="NZ_SJKC01000003.1"/>
</dbReference>
<organism evidence="4 5">
    <name type="scientific">Kribbella speibonae</name>
    <dbReference type="NCBI Taxonomy" id="1572660"/>
    <lineage>
        <taxon>Bacteria</taxon>
        <taxon>Bacillati</taxon>
        <taxon>Actinomycetota</taxon>
        <taxon>Actinomycetes</taxon>
        <taxon>Propionibacteriales</taxon>
        <taxon>Kribbellaceae</taxon>
        <taxon>Kribbella</taxon>
    </lineage>
</organism>
<evidence type="ECO:0000313" key="5">
    <source>
        <dbReference type="Proteomes" id="UP000294225"/>
    </source>
</evidence>
<sequence length="172" mass="18751">MSESSTTRREHPMTIEHPDVLEAVTYEEAGEFVVAVVPTSYTSAVGIREHLWKHHAFPAHVVVVRELPTTTDGAVDLATLGAEVAALDESQRSRYVAPSGDLEEHLAALVAEVLDIDRVGVLDDFMDLGGDSMHVIQLSTLIMQRFGADLSLEAFFEASSVRNLAQAVQHKS</sequence>
<dbReference type="PANTHER" id="PTHR44845:SF7">
    <property type="entry name" value="PLIPASTATIN SYNTHASE SUBUNIT D"/>
    <property type="match status" value="1"/>
</dbReference>
<dbReference type="PANTHER" id="PTHR44845">
    <property type="entry name" value="CARRIER DOMAIN-CONTAINING PROTEIN"/>
    <property type="match status" value="1"/>
</dbReference>
<dbReference type="InterPro" id="IPR020806">
    <property type="entry name" value="PKS_PP-bd"/>
</dbReference>
<dbReference type="AlphaFoldDB" id="A0A4R0IU76"/>
<evidence type="ECO:0000313" key="4">
    <source>
        <dbReference type="EMBL" id="TCC36300.1"/>
    </source>
</evidence>
<dbReference type="Pfam" id="PF00550">
    <property type="entry name" value="PP-binding"/>
    <property type="match status" value="1"/>
</dbReference>
<evidence type="ECO:0000256" key="2">
    <source>
        <dbReference type="ARBA" id="ARBA00022553"/>
    </source>
</evidence>
<dbReference type="SUPFAM" id="SSF56801">
    <property type="entry name" value="Acetyl-CoA synthetase-like"/>
    <property type="match status" value="1"/>
</dbReference>
<dbReference type="InterPro" id="IPR006162">
    <property type="entry name" value="Ppantetheine_attach_site"/>
</dbReference>
<comment type="caution">
    <text evidence="4">The sequence shown here is derived from an EMBL/GenBank/DDBJ whole genome shotgun (WGS) entry which is preliminary data.</text>
</comment>
<evidence type="ECO:0000259" key="3">
    <source>
        <dbReference type="PROSITE" id="PS50075"/>
    </source>
</evidence>
<dbReference type="SMART" id="SM00823">
    <property type="entry name" value="PKS_PP"/>
    <property type="match status" value="1"/>
</dbReference>
<name>A0A4R0IU76_9ACTN</name>
<reference evidence="4 5" key="1">
    <citation type="submission" date="2019-02" db="EMBL/GenBank/DDBJ databases">
        <title>Kribbella capetownensis sp. nov. and Kribbella speibonae sp. nov., isolated from soil.</title>
        <authorList>
            <person name="Curtis S.M."/>
            <person name="Norton I."/>
            <person name="Everest G.J."/>
            <person name="Meyers P.R."/>
        </authorList>
    </citation>
    <scope>NUCLEOTIDE SEQUENCE [LARGE SCALE GENOMIC DNA]</scope>
    <source>
        <strain evidence="4 5">YM55</strain>
    </source>
</reference>
<proteinExistence type="predicted"/>
<keyword evidence="2" id="KW-0597">Phosphoprotein</keyword>
<dbReference type="EMBL" id="SJKC01000003">
    <property type="protein sequence ID" value="TCC36300.1"/>
    <property type="molecule type" value="Genomic_DNA"/>
</dbReference>
<dbReference type="GO" id="GO:0031177">
    <property type="term" value="F:phosphopantetheine binding"/>
    <property type="evidence" value="ECO:0007669"/>
    <property type="project" value="InterPro"/>
</dbReference>
<evidence type="ECO:0000256" key="1">
    <source>
        <dbReference type="ARBA" id="ARBA00022450"/>
    </source>
</evidence>
<dbReference type="InterPro" id="IPR036736">
    <property type="entry name" value="ACP-like_sf"/>
</dbReference>